<dbReference type="Proteomes" id="UP000765509">
    <property type="component" value="Unassembled WGS sequence"/>
</dbReference>
<dbReference type="PANTHER" id="PTHR13992:SF39">
    <property type="entry name" value="SMRTER, ISOFORM G"/>
    <property type="match status" value="1"/>
</dbReference>
<dbReference type="GO" id="GO:0006357">
    <property type="term" value="P:regulation of transcription by RNA polymerase II"/>
    <property type="evidence" value="ECO:0007669"/>
    <property type="project" value="TreeGrafter"/>
</dbReference>
<feature type="region of interest" description="Disordered" evidence="1">
    <location>
        <begin position="668"/>
        <end position="728"/>
    </location>
</feature>
<feature type="region of interest" description="Disordered" evidence="1">
    <location>
        <begin position="843"/>
        <end position="928"/>
    </location>
</feature>
<proteinExistence type="predicted"/>
<dbReference type="AlphaFoldDB" id="A0A9Q3F9N4"/>
<dbReference type="InterPro" id="IPR009057">
    <property type="entry name" value="Homeodomain-like_sf"/>
</dbReference>
<feature type="region of interest" description="Disordered" evidence="1">
    <location>
        <begin position="278"/>
        <end position="337"/>
    </location>
</feature>
<comment type="caution">
    <text evidence="3">The sequence shown here is derived from an EMBL/GenBank/DDBJ whole genome shotgun (WGS) entry which is preliminary data.</text>
</comment>
<evidence type="ECO:0000313" key="3">
    <source>
        <dbReference type="EMBL" id="MBW0536118.1"/>
    </source>
</evidence>
<feature type="compositionally biased region" description="Polar residues" evidence="1">
    <location>
        <begin position="713"/>
        <end position="723"/>
    </location>
</feature>
<dbReference type="PROSITE" id="PS51293">
    <property type="entry name" value="SANT"/>
    <property type="match status" value="1"/>
</dbReference>
<feature type="compositionally biased region" description="Polar residues" evidence="1">
    <location>
        <begin position="896"/>
        <end position="928"/>
    </location>
</feature>
<dbReference type="InterPro" id="IPR001005">
    <property type="entry name" value="SANT/Myb"/>
</dbReference>
<sequence length="928" mass="103225">MSTNSIDPCSIANQDSLNQDFSKLILNNHRNPISIHQLSKLDSIQKVDLDNLIDHLKAIYRTYNLAWIDHCDAIDRLKYRLNRKKRTTPTPSSAHLDLSSVGLQINDSTTISSNSIKDHNSNNLSNLIQNGRTTRRTANSTTLGLSDAVTDAQFDIVLAHLGTADQKDPNIRAMKTTAIVPDMIFFNKDRKNSISQDQQDDDDTLVKDPIEFYQLNQSNHHHHHQNHQSNWTKEEQDAFESSYSIQPKQFGWIASQVKTKTRAECVLHYYLTKRDNKYRNLHSSNPPIELKPKEIRGKRNKKVPFKPQISNGSSSSSSSSLNQIKTKTKPNLNLNLNNQNNQADIEADEDPLPIEPTSSSSEFPSQATSTQNTLIKSNNQHPSQISSSHNIIANDSINKITQSSSNLNNSSSISSDSPSIKPKSAINSSQVKSSISTLESNPISNHIPSTLSNSQSNFHVIKTNPNHQLISPQSQSMSSTVEESNYPSEAHNPSIPSSQSTDRAQIISDSSHSDQNTSRVSKRRKMEFGNTNSNHSILSSTLPLSLAKTKKSNLSEIQSASQYTHSTSKSSTQDLIEKNTSEPDQIVTQFHDHSPLEDNQIKATAELSTEPKNSTSMIMSIKETTSSENPVSRSSMQIRNLLNDDPVEPSTTMSNMDATAWFGADQDEESLVEQPLSTQTPPLPKRVKPQKHTQPEPHSIFSKIPQHRPLSRPISQPSSSTISLLHAHNHPPSEFGVVHAYNQQHNDTIAVDERFADPPSLPSSPSNPSSTNNRLTNHHNSVSSIKPMSSPSQSAARATLPQHLRHSSIYLNQERPISFGYYPPALSSSSYPYISPQVHRSSSKAPLFRNSHSPVGTRPSRLATLPSPISRRQSNEKTFHNSHAWPPSSSKPPAFSWSTNRNSNELQSKTNLNDIDSAENQNHYSRMS</sequence>
<feature type="compositionally biased region" description="Polar residues" evidence="1">
    <location>
        <begin position="843"/>
        <end position="854"/>
    </location>
</feature>
<dbReference type="Gene3D" id="1.10.10.60">
    <property type="entry name" value="Homeodomain-like"/>
    <property type="match status" value="1"/>
</dbReference>
<dbReference type="CDD" id="cd00167">
    <property type="entry name" value="SANT"/>
    <property type="match status" value="1"/>
</dbReference>
<dbReference type="OrthoDB" id="10258692at2759"/>
<evidence type="ECO:0000259" key="2">
    <source>
        <dbReference type="PROSITE" id="PS51293"/>
    </source>
</evidence>
<feature type="region of interest" description="Disordered" evidence="1">
    <location>
        <begin position="468"/>
        <end position="523"/>
    </location>
</feature>
<organism evidence="3 4">
    <name type="scientific">Austropuccinia psidii MF-1</name>
    <dbReference type="NCBI Taxonomy" id="1389203"/>
    <lineage>
        <taxon>Eukaryota</taxon>
        <taxon>Fungi</taxon>
        <taxon>Dikarya</taxon>
        <taxon>Basidiomycota</taxon>
        <taxon>Pucciniomycotina</taxon>
        <taxon>Pucciniomycetes</taxon>
        <taxon>Pucciniales</taxon>
        <taxon>Sphaerophragmiaceae</taxon>
        <taxon>Austropuccinia</taxon>
    </lineage>
</organism>
<feature type="region of interest" description="Disordered" evidence="1">
    <location>
        <begin position="403"/>
        <end position="440"/>
    </location>
</feature>
<dbReference type="GO" id="GO:0034967">
    <property type="term" value="C:Set3 complex"/>
    <property type="evidence" value="ECO:0007669"/>
    <property type="project" value="TreeGrafter"/>
</dbReference>
<dbReference type="SMART" id="SM00717">
    <property type="entry name" value="SANT"/>
    <property type="match status" value="1"/>
</dbReference>
<evidence type="ECO:0000313" key="4">
    <source>
        <dbReference type="Proteomes" id="UP000765509"/>
    </source>
</evidence>
<feature type="region of interest" description="Disordered" evidence="1">
    <location>
        <begin position="754"/>
        <end position="800"/>
    </location>
</feature>
<accession>A0A9Q3F9N4</accession>
<name>A0A9Q3F9N4_9BASI</name>
<keyword evidence="4" id="KW-1185">Reference proteome</keyword>
<feature type="compositionally biased region" description="Low complexity" evidence="1">
    <location>
        <begin position="763"/>
        <end position="794"/>
    </location>
</feature>
<protein>
    <recommendedName>
        <fullName evidence="2">SANT domain-containing protein</fullName>
    </recommendedName>
</protein>
<feature type="region of interest" description="Disordered" evidence="1">
    <location>
        <begin position="349"/>
        <end position="371"/>
    </location>
</feature>
<gene>
    <name evidence="3" type="ORF">O181_075833</name>
</gene>
<feature type="compositionally biased region" description="Polar residues" evidence="1">
    <location>
        <begin position="356"/>
        <end position="371"/>
    </location>
</feature>
<evidence type="ECO:0000256" key="1">
    <source>
        <dbReference type="SAM" id="MobiDB-lite"/>
    </source>
</evidence>
<feature type="compositionally biased region" description="Low complexity" evidence="1">
    <location>
        <begin position="403"/>
        <end position="424"/>
    </location>
</feature>
<feature type="domain" description="SANT" evidence="2">
    <location>
        <begin position="226"/>
        <end position="277"/>
    </location>
</feature>
<feature type="compositionally biased region" description="Polar residues" evidence="1">
    <location>
        <begin position="494"/>
        <end position="519"/>
    </location>
</feature>
<dbReference type="InterPro" id="IPR051571">
    <property type="entry name" value="N-CoR_corepressor"/>
</dbReference>
<dbReference type="InterPro" id="IPR017884">
    <property type="entry name" value="SANT_dom"/>
</dbReference>
<dbReference type="PANTHER" id="PTHR13992">
    <property type="entry name" value="NUCLEAR RECEPTOR CO-REPRESSOR RELATED NCOR"/>
    <property type="match status" value="1"/>
</dbReference>
<dbReference type="EMBL" id="AVOT02040868">
    <property type="protein sequence ID" value="MBW0536118.1"/>
    <property type="molecule type" value="Genomic_DNA"/>
</dbReference>
<feature type="compositionally biased region" description="Polar residues" evidence="1">
    <location>
        <begin position="425"/>
        <end position="440"/>
    </location>
</feature>
<feature type="compositionally biased region" description="Polar residues" evidence="1">
    <location>
        <begin position="468"/>
        <end position="487"/>
    </location>
</feature>
<reference evidence="3" key="1">
    <citation type="submission" date="2021-03" db="EMBL/GenBank/DDBJ databases">
        <title>Draft genome sequence of rust myrtle Austropuccinia psidii MF-1, a brazilian biotype.</title>
        <authorList>
            <person name="Quecine M.C."/>
            <person name="Pachon D.M.R."/>
            <person name="Bonatelli M.L."/>
            <person name="Correr F.H."/>
            <person name="Franceschini L.M."/>
            <person name="Leite T.F."/>
            <person name="Margarido G.R.A."/>
            <person name="Almeida C.A."/>
            <person name="Ferrarezi J.A."/>
            <person name="Labate C.A."/>
        </authorList>
    </citation>
    <scope>NUCLEOTIDE SEQUENCE</scope>
    <source>
        <strain evidence="3">MF-1</strain>
    </source>
</reference>
<dbReference type="SUPFAM" id="SSF46689">
    <property type="entry name" value="Homeodomain-like"/>
    <property type="match status" value="1"/>
</dbReference>